<dbReference type="Proteomes" id="UP000289340">
    <property type="component" value="Chromosome 1"/>
</dbReference>
<sequence length="127" mass="15157">MKEENQIEELWREDTGEFDLELEKPTRYVPWCSVDPYPSLRTMDDEMAKFPLYFNGPRPFECTVKAGEVLYLISMEVIFYAGYHMQFDIKYAYFNFLQSIRYRSTPSTMINDKLSEEIDSDSAYYES</sequence>
<evidence type="ECO:0000313" key="2">
    <source>
        <dbReference type="Proteomes" id="UP000289340"/>
    </source>
</evidence>
<keyword evidence="2" id="KW-1185">Reference proteome</keyword>
<dbReference type="AlphaFoldDB" id="A0A445M3I6"/>
<name>A0A445M3I6_GLYSO</name>
<evidence type="ECO:0000313" key="1">
    <source>
        <dbReference type="EMBL" id="RZC30124.1"/>
    </source>
</evidence>
<dbReference type="Gene3D" id="2.60.120.10">
    <property type="entry name" value="Jelly Rolls"/>
    <property type="match status" value="1"/>
</dbReference>
<gene>
    <name evidence="1" type="ORF">D0Y65_001645</name>
</gene>
<dbReference type="InterPro" id="IPR014710">
    <property type="entry name" value="RmlC-like_jellyroll"/>
</dbReference>
<dbReference type="EMBL" id="QZWG01000001">
    <property type="protein sequence ID" value="RZC30124.1"/>
    <property type="molecule type" value="Genomic_DNA"/>
</dbReference>
<comment type="caution">
    <text evidence="1">The sequence shown here is derived from an EMBL/GenBank/DDBJ whole genome shotgun (WGS) entry which is preliminary data.</text>
</comment>
<reference evidence="1 2" key="1">
    <citation type="submission" date="2018-09" db="EMBL/GenBank/DDBJ databases">
        <title>A high-quality reference genome of wild soybean provides a powerful tool to mine soybean genomes.</title>
        <authorList>
            <person name="Xie M."/>
            <person name="Chung C.Y.L."/>
            <person name="Li M.-W."/>
            <person name="Wong F.-L."/>
            <person name="Chan T.-F."/>
            <person name="Lam H.-M."/>
        </authorList>
    </citation>
    <scope>NUCLEOTIDE SEQUENCE [LARGE SCALE GENOMIC DNA]</scope>
    <source>
        <strain evidence="2">cv. W05</strain>
        <tissue evidence="1">Hypocotyl of etiolated seedlings</tissue>
    </source>
</reference>
<organism evidence="1 2">
    <name type="scientific">Glycine soja</name>
    <name type="common">Wild soybean</name>
    <dbReference type="NCBI Taxonomy" id="3848"/>
    <lineage>
        <taxon>Eukaryota</taxon>
        <taxon>Viridiplantae</taxon>
        <taxon>Streptophyta</taxon>
        <taxon>Embryophyta</taxon>
        <taxon>Tracheophyta</taxon>
        <taxon>Spermatophyta</taxon>
        <taxon>Magnoliopsida</taxon>
        <taxon>eudicotyledons</taxon>
        <taxon>Gunneridae</taxon>
        <taxon>Pentapetalae</taxon>
        <taxon>rosids</taxon>
        <taxon>fabids</taxon>
        <taxon>Fabales</taxon>
        <taxon>Fabaceae</taxon>
        <taxon>Papilionoideae</taxon>
        <taxon>50 kb inversion clade</taxon>
        <taxon>NPAAA clade</taxon>
        <taxon>indigoferoid/millettioid clade</taxon>
        <taxon>Phaseoleae</taxon>
        <taxon>Glycine</taxon>
        <taxon>Glycine subgen. Soja</taxon>
    </lineage>
</organism>
<protein>
    <submittedName>
        <fullName evidence="1">Uncharacterized protein</fullName>
    </submittedName>
</protein>
<proteinExistence type="predicted"/>
<accession>A0A445M3I6</accession>